<sequence length="360" mass="38549">MTVIPKLTLRTPSDILAAVPYVVGFHPADSLVVLGFGGTELLLTTRWDLRPEPRGLEQLGPLLRREKITMAVIVGYGPEDVVDAPVLEVGRLLEKAGVHVMEALRAEDGRYWSYACETIVCCPEDGMPYDPVSSPVAAEAVVRGLVALPDREALRSSVTPSGGAAMRDATRAEAVCLRSRLGGRPANGLAAELVAEGLSRVREAIDLYDSGGRLDDRAAARLGFDLMVIRVRDEAWASLDDRDAHIALWTDLTRRLDPRHAAPAASLLAAAAWRSGDCALAGMALERALAADPGYSMARLLSQALNNLLSPVALRDRMPTSEELDAEMGTPRASWLGPLLEVLDDTLGDAFGEEPGARAS</sequence>
<evidence type="ECO:0008006" key="3">
    <source>
        <dbReference type="Google" id="ProtNLM"/>
    </source>
</evidence>
<accession>A0A8J3XYP7</accession>
<protein>
    <recommendedName>
        <fullName evidence="3">DUF4192 domain-containing protein</fullName>
    </recommendedName>
</protein>
<dbReference type="InterPro" id="IPR025447">
    <property type="entry name" value="DUF4192"/>
</dbReference>
<organism evidence="1 2">
    <name type="scientific">Planotetraspora thailandica</name>
    <dbReference type="NCBI Taxonomy" id="487172"/>
    <lineage>
        <taxon>Bacteria</taxon>
        <taxon>Bacillati</taxon>
        <taxon>Actinomycetota</taxon>
        <taxon>Actinomycetes</taxon>
        <taxon>Streptosporangiales</taxon>
        <taxon>Streptosporangiaceae</taxon>
        <taxon>Planotetraspora</taxon>
    </lineage>
</organism>
<keyword evidence="2" id="KW-1185">Reference proteome</keyword>
<evidence type="ECO:0000313" key="1">
    <source>
        <dbReference type="EMBL" id="GII54783.1"/>
    </source>
</evidence>
<dbReference type="Pfam" id="PF13830">
    <property type="entry name" value="DUF4192"/>
    <property type="match status" value="1"/>
</dbReference>
<gene>
    <name evidence="1" type="ORF">Pth03_31720</name>
</gene>
<dbReference type="AlphaFoldDB" id="A0A8J3XYP7"/>
<dbReference type="RefSeq" id="WP_203944992.1">
    <property type="nucleotide sequence ID" value="NZ_BOOR01000021.1"/>
</dbReference>
<name>A0A8J3XYP7_9ACTN</name>
<proteinExistence type="predicted"/>
<reference evidence="1" key="1">
    <citation type="submission" date="2021-01" db="EMBL/GenBank/DDBJ databases">
        <title>Whole genome shotgun sequence of Planotetraspora thailandica NBRC 104271.</title>
        <authorList>
            <person name="Komaki H."/>
            <person name="Tamura T."/>
        </authorList>
    </citation>
    <scope>NUCLEOTIDE SEQUENCE</scope>
    <source>
        <strain evidence="1">NBRC 104271</strain>
    </source>
</reference>
<dbReference type="EMBL" id="BOOR01000021">
    <property type="protein sequence ID" value="GII54783.1"/>
    <property type="molecule type" value="Genomic_DNA"/>
</dbReference>
<evidence type="ECO:0000313" key="2">
    <source>
        <dbReference type="Proteomes" id="UP000605992"/>
    </source>
</evidence>
<comment type="caution">
    <text evidence="1">The sequence shown here is derived from an EMBL/GenBank/DDBJ whole genome shotgun (WGS) entry which is preliminary data.</text>
</comment>
<dbReference type="Proteomes" id="UP000605992">
    <property type="component" value="Unassembled WGS sequence"/>
</dbReference>